<sequence length="457" mass="50644">MSGHSRKPSSRTALPRRSTRGPLDAPDDLLSPTPSLASSTVKSPISPQRSPVRAATSDSTHPMAIGNSGNDPLEQYEEVTDRDFSFLLEPGIYHPLSQLDVPGPFRRAFPQPLPASTSISEAVAQINDLLSQCDYLRAAHLAGLVLISGAVRPTDQKTIFHLLSIRYSCLELSGNILLAAQEAKSLEDLGSTFYYSEPPQDETMTEESADKPLPKHIVPFNLRLQALRLQSIGFSDPRRGVASLYDLGAECREYLSSSTLSSAQRQLWSQRLQEVGVRVVNALVEMNDIDCARRTLDSTKPTTEEELGLWTLRKVTLSIRMGLLGEAQKIVRYSNISGPEKSILESLIAVADDRFDAAIELLTRPTMEHHRPLLALAKQNLAVAYLYQGDIQHAKEVLDTLINDDQSFQTLTINLATILDLTTDRSREMKLRLAERVSKQQSPPKQARSYTNADFKL</sequence>
<dbReference type="Proteomes" id="UP000030752">
    <property type="component" value="Unassembled WGS sequence"/>
</dbReference>
<protein>
    <recommendedName>
        <fullName evidence="4">Trafficking protein particle complex subunit 12</fullName>
    </recommendedName>
</protein>
<dbReference type="STRING" id="1220924.W2S893"/>
<dbReference type="PANTHER" id="PTHR21581">
    <property type="entry name" value="D-ALANYL-D-ALANINE CARBOXYPEPTIDASE"/>
    <property type="match status" value="1"/>
</dbReference>
<dbReference type="VEuPathDB" id="FungiDB:HMPREF1541_10709"/>
<evidence type="ECO:0000313" key="3">
    <source>
        <dbReference type="Proteomes" id="UP000030752"/>
    </source>
</evidence>
<name>W2S893_CYPE1</name>
<dbReference type="AlphaFoldDB" id="W2S893"/>
<reference evidence="2 3" key="1">
    <citation type="submission" date="2013-03" db="EMBL/GenBank/DDBJ databases">
        <title>The Genome Sequence of Phialophora europaea CBS 101466.</title>
        <authorList>
            <consortium name="The Broad Institute Genomics Platform"/>
            <person name="Cuomo C."/>
            <person name="de Hoog S."/>
            <person name="Gorbushina A."/>
            <person name="Walker B."/>
            <person name="Young S.K."/>
            <person name="Zeng Q."/>
            <person name="Gargeya S."/>
            <person name="Fitzgerald M."/>
            <person name="Haas B."/>
            <person name="Abouelleil A."/>
            <person name="Allen A.W."/>
            <person name="Alvarado L."/>
            <person name="Arachchi H.M."/>
            <person name="Berlin A.M."/>
            <person name="Chapman S.B."/>
            <person name="Gainer-Dewar J."/>
            <person name="Goldberg J."/>
            <person name="Griggs A."/>
            <person name="Gujja S."/>
            <person name="Hansen M."/>
            <person name="Howarth C."/>
            <person name="Imamovic A."/>
            <person name="Ireland A."/>
            <person name="Larimer J."/>
            <person name="McCowan C."/>
            <person name="Murphy C."/>
            <person name="Pearson M."/>
            <person name="Poon T.W."/>
            <person name="Priest M."/>
            <person name="Roberts A."/>
            <person name="Saif S."/>
            <person name="Shea T."/>
            <person name="Sisk P."/>
            <person name="Sykes S."/>
            <person name="Wortman J."/>
            <person name="Nusbaum C."/>
            <person name="Birren B."/>
        </authorList>
    </citation>
    <scope>NUCLEOTIDE SEQUENCE [LARGE SCALE GENOMIC DNA]</scope>
    <source>
        <strain evidence="2 3">CBS 101466</strain>
    </source>
</reference>
<feature type="region of interest" description="Disordered" evidence="1">
    <location>
        <begin position="1"/>
        <end position="73"/>
    </location>
</feature>
<dbReference type="SUPFAM" id="SSF48452">
    <property type="entry name" value="TPR-like"/>
    <property type="match status" value="1"/>
</dbReference>
<evidence type="ECO:0000256" key="1">
    <source>
        <dbReference type="SAM" id="MobiDB-lite"/>
    </source>
</evidence>
<evidence type="ECO:0008006" key="4">
    <source>
        <dbReference type="Google" id="ProtNLM"/>
    </source>
</evidence>
<proteinExistence type="predicted"/>
<dbReference type="PANTHER" id="PTHR21581:SF6">
    <property type="entry name" value="TRAFFICKING PROTEIN PARTICLE COMPLEX SUBUNIT 12"/>
    <property type="match status" value="1"/>
</dbReference>
<feature type="compositionally biased region" description="Polar residues" evidence="1">
    <location>
        <begin position="439"/>
        <end position="457"/>
    </location>
</feature>
<dbReference type="OrthoDB" id="428342at2759"/>
<gene>
    <name evidence="2" type="ORF">HMPREF1541_10709</name>
</gene>
<dbReference type="HOGENOM" id="CLU_022275_0_0_1"/>
<evidence type="ECO:0000313" key="2">
    <source>
        <dbReference type="EMBL" id="ETN44159.1"/>
    </source>
</evidence>
<dbReference type="RefSeq" id="XP_008713601.1">
    <property type="nucleotide sequence ID" value="XM_008715379.1"/>
</dbReference>
<organism evidence="2 3">
    <name type="scientific">Cyphellophora europaea (strain CBS 101466)</name>
    <name type="common">Phialophora europaea</name>
    <dbReference type="NCBI Taxonomy" id="1220924"/>
    <lineage>
        <taxon>Eukaryota</taxon>
        <taxon>Fungi</taxon>
        <taxon>Dikarya</taxon>
        <taxon>Ascomycota</taxon>
        <taxon>Pezizomycotina</taxon>
        <taxon>Eurotiomycetes</taxon>
        <taxon>Chaetothyriomycetidae</taxon>
        <taxon>Chaetothyriales</taxon>
        <taxon>Cyphellophoraceae</taxon>
        <taxon>Cyphellophora</taxon>
    </lineage>
</organism>
<dbReference type="InParanoid" id="W2S893"/>
<feature type="compositionally biased region" description="Low complexity" evidence="1">
    <location>
        <begin position="22"/>
        <end position="40"/>
    </location>
</feature>
<keyword evidence="3" id="KW-1185">Reference proteome</keyword>
<dbReference type="GO" id="GO:0030008">
    <property type="term" value="C:TRAPP complex"/>
    <property type="evidence" value="ECO:0007669"/>
    <property type="project" value="TreeGrafter"/>
</dbReference>
<dbReference type="eggNOG" id="ENOG502RXW3">
    <property type="taxonomic scope" value="Eukaryota"/>
</dbReference>
<dbReference type="GO" id="GO:0005794">
    <property type="term" value="C:Golgi apparatus"/>
    <property type="evidence" value="ECO:0007669"/>
    <property type="project" value="TreeGrafter"/>
</dbReference>
<dbReference type="GeneID" id="19978048"/>
<dbReference type="EMBL" id="KI635846">
    <property type="protein sequence ID" value="ETN44159.1"/>
    <property type="molecule type" value="Genomic_DNA"/>
</dbReference>
<accession>W2S893</accession>
<dbReference type="InterPro" id="IPR011990">
    <property type="entry name" value="TPR-like_helical_dom_sf"/>
</dbReference>
<feature type="region of interest" description="Disordered" evidence="1">
    <location>
        <begin position="435"/>
        <end position="457"/>
    </location>
</feature>